<dbReference type="PANTHER" id="PTHR46060:SF2">
    <property type="entry name" value="HISTONE-LYSINE N-METHYLTRANSFERASE SETMAR"/>
    <property type="match status" value="1"/>
</dbReference>
<gene>
    <name evidence="2" type="ORF">CK820_G0025156</name>
</gene>
<dbReference type="InterPro" id="IPR041426">
    <property type="entry name" value="Mos1_HTH"/>
</dbReference>
<dbReference type="PANTHER" id="PTHR46060">
    <property type="entry name" value="MARINER MOS1 TRANSPOSASE-LIKE PROTEIN"/>
    <property type="match status" value="1"/>
</dbReference>
<dbReference type="AlphaFoldDB" id="A0A2J8M0J3"/>
<dbReference type="InterPro" id="IPR036388">
    <property type="entry name" value="WH-like_DNA-bd_sf"/>
</dbReference>
<proteinExistence type="predicted"/>
<comment type="caution">
    <text evidence="2">The sequence shown here is derived from an EMBL/GenBank/DDBJ whole genome shotgun (WGS) entry which is preliminary data.</text>
</comment>
<evidence type="ECO:0000313" key="2">
    <source>
        <dbReference type="EMBL" id="PNI53056.1"/>
    </source>
</evidence>
<sequence>MPRPGPFSVNPRHHLSKGVVLFSPFPEAQNRRPCGNLAFCPVLSSELKEASRGESFTSLASGVSHSSLYCPVEKSNISCGHEKEPSMCGSAPSVFPSCKRLTLETMKMMLDKKQIRAIFLFEFKMGRKAAETTRNINNAFGPGTANERTVQWWFKKFCKGDESLEDEERSGRPSEVDNDQLRAIIEADPLTTTREVAEELNVNHSTVVRHLK</sequence>
<evidence type="ECO:0000259" key="1">
    <source>
        <dbReference type="Pfam" id="PF17906"/>
    </source>
</evidence>
<dbReference type="Gene3D" id="1.10.10.1450">
    <property type="match status" value="1"/>
</dbReference>
<dbReference type="Gene3D" id="1.10.10.10">
    <property type="entry name" value="Winged helix-like DNA-binding domain superfamily/Winged helix DNA-binding domain"/>
    <property type="match status" value="1"/>
</dbReference>
<accession>A0A2J8M0J3</accession>
<dbReference type="Proteomes" id="UP000236370">
    <property type="component" value="Unassembled WGS sequence"/>
</dbReference>
<evidence type="ECO:0000313" key="3">
    <source>
        <dbReference type="Proteomes" id="UP000236370"/>
    </source>
</evidence>
<dbReference type="Pfam" id="PF17906">
    <property type="entry name" value="HTH_48"/>
    <property type="match status" value="1"/>
</dbReference>
<reference evidence="2 3" key="1">
    <citation type="submission" date="2017-12" db="EMBL/GenBank/DDBJ databases">
        <title>High-resolution comparative analysis of great ape genomes.</title>
        <authorList>
            <person name="Pollen A."/>
            <person name="Hastie A."/>
            <person name="Hormozdiari F."/>
            <person name="Dougherty M."/>
            <person name="Liu R."/>
            <person name="Chaisson M."/>
            <person name="Hoppe E."/>
            <person name="Hill C."/>
            <person name="Pang A."/>
            <person name="Hillier L."/>
            <person name="Baker C."/>
            <person name="Armstrong J."/>
            <person name="Shendure J."/>
            <person name="Paten B."/>
            <person name="Wilson R."/>
            <person name="Chao H."/>
            <person name="Schneider V."/>
            <person name="Ventura M."/>
            <person name="Kronenberg Z."/>
            <person name="Murali S."/>
            <person name="Gordon D."/>
            <person name="Cantsilieris S."/>
            <person name="Munson K."/>
            <person name="Nelson B."/>
            <person name="Raja A."/>
            <person name="Underwood J."/>
            <person name="Diekhans M."/>
            <person name="Fiddes I."/>
            <person name="Haussler D."/>
            <person name="Eichler E."/>
        </authorList>
    </citation>
    <scope>NUCLEOTIDE SEQUENCE [LARGE SCALE GENOMIC DNA]</scope>
    <source>
        <strain evidence="2">Yerkes chimp pedigree #C0471</strain>
    </source>
</reference>
<dbReference type="FunFam" id="1.10.10.1450:FF:000001">
    <property type="entry name" value="SETMAR isoform 5"/>
    <property type="match status" value="1"/>
</dbReference>
<name>A0A2J8M0J3_PANTR</name>
<dbReference type="EMBL" id="NBAG03000274">
    <property type="protein sequence ID" value="PNI53056.1"/>
    <property type="molecule type" value="Genomic_DNA"/>
</dbReference>
<organism evidence="2 3">
    <name type="scientific">Pan troglodytes</name>
    <name type="common">Chimpanzee</name>
    <dbReference type="NCBI Taxonomy" id="9598"/>
    <lineage>
        <taxon>Eukaryota</taxon>
        <taxon>Metazoa</taxon>
        <taxon>Chordata</taxon>
        <taxon>Craniata</taxon>
        <taxon>Vertebrata</taxon>
        <taxon>Euteleostomi</taxon>
        <taxon>Mammalia</taxon>
        <taxon>Eutheria</taxon>
        <taxon>Euarchontoglires</taxon>
        <taxon>Primates</taxon>
        <taxon>Haplorrhini</taxon>
        <taxon>Catarrhini</taxon>
        <taxon>Hominidae</taxon>
        <taxon>Pan</taxon>
    </lineage>
</organism>
<dbReference type="InterPro" id="IPR052709">
    <property type="entry name" value="Transposase-MT_Hybrid"/>
</dbReference>
<feature type="domain" description="Mos1 transposase HTH" evidence="1">
    <location>
        <begin position="112"/>
        <end position="161"/>
    </location>
</feature>
<feature type="non-terminal residue" evidence="2">
    <location>
        <position position="212"/>
    </location>
</feature>
<protein>
    <submittedName>
        <fullName evidence="2">SETMAR isoform 6</fullName>
    </submittedName>
</protein>